<accession>A0AAP0CDI1</accession>
<dbReference type="Proteomes" id="UP001408789">
    <property type="component" value="Unassembled WGS sequence"/>
</dbReference>
<gene>
    <name evidence="1" type="ORF">SSX86_029916</name>
</gene>
<keyword evidence="2" id="KW-1185">Reference proteome</keyword>
<proteinExistence type="predicted"/>
<name>A0AAP0CDI1_9ASTR</name>
<sequence length="83" mass="9837">MFHQHTKWVIRSIWCGSRPTFLLENRGFPSPRPSTYYFLGCNCYLIRFSHSSCSEPTNNSDRRRPFTLENHTITSWGVSRTHE</sequence>
<dbReference type="EMBL" id="JBCNJP010000027">
    <property type="protein sequence ID" value="KAK9053283.1"/>
    <property type="molecule type" value="Genomic_DNA"/>
</dbReference>
<comment type="caution">
    <text evidence="1">The sequence shown here is derived from an EMBL/GenBank/DDBJ whole genome shotgun (WGS) entry which is preliminary data.</text>
</comment>
<protein>
    <submittedName>
        <fullName evidence="1">Uncharacterized protein</fullName>
    </submittedName>
</protein>
<dbReference type="AlphaFoldDB" id="A0AAP0CDI1"/>
<evidence type="ECO:0000313" key="1">
    <source>
        <dbReference type="EMBL" id="KAK9053283.1"/>
    </source>
</evidence>
<organism evidence="1 2">
    <name type="scientific">Deinandra increscens subsp. villosa</name>
    <dbReference type="NCBI Taxonomy" id="3103831"/>
    <lineage>
        <taxon>Eukaryota</taxon>
        <taxon>Viridiplantae</taxon>
        <taxon>Streptophyta</taxon>
        <taxon>Embryophyta</taxon>
        <taxon>Tracheophyta</taxon>
        <taxon>Spermatophyta</taxon>
        <taxon>Magnoliopsida</taxon>
        <taxon>eudicotyledons</taxon>
        <taxon>Gunneridae</taxon>
        <taxon>Pentapetalae</taxon>
        <taxon>asterids</taxon>
        <taxon>campanulids</taxon>
        <taxon>Asterales</taxon>
        <taxon>Asteraceae</taxon>
        <taxon>Asteroideae</taxon>
        <taxon>Heliantheae alliance</taxon>
        <taxon>Madieae</taxon>
        <taxon>Madiinae</taxon>
        <taxon>Deinandra</taxon>
    </lineage>
</organism>
<evidence type="ECO:0000313" key="2">
    <source>
        <dbReference type="Proteomes" id="UP001408789"/>
    </source>
</evidence>
<reference evidence="1 2" key="1">
    <citation type="submission" date="2024-04" db="EMBL/GenBank/DDBJ databases">
        <title>The reference genome of an endangered Asteraceae, Deinandra increscens subsp. villosa, native to the Central Coast of California.</title>
        <authorList>
            <person name="Guilliams M."/>
            <person name="Hasenstab-Lehman K."/>
            <person name="Meyer R."/>
            <person name="Mcevoy S."/>
        </authorList>
    </citation>
    <scope>NUCLEOTIDE SEQUENCE [LARGE SCALE GENOMIC DNA]</scope>
    <source>
        <tissue evidence="1">Leaf</tissue>
    </source>
</reference>